<dbReference type="AlphaFoldDB" id="A0A444WVW5"/>
<reference evidence="1 2" key="1">
    <citation type="submission" date="2019-01" db="EMBL/GenBank/DDBJ databases">
        <title>Sequencing of cultivated peanut Arachis hypogaea provides insights into genome evolution and oil improvement.</title>
        <authorList>
            <person name="Chen X."/>
        </authorList>
    </citation>
    <scope>NUCLEOTIDE SEQUENCE [LARGE SCALE GENOMIC DNA]</scope>
    <source>
        <strain evidence="2">cv. Fuhuasheng</strain>
        <tissue evidence="1">Leaves</tissue>
    </source>
</reference>
<gene>
    <name evidence="1" type="ORF">Ahy_Scaffold1g107437</name>
</gene>
<evidence type="ECO:0000313" key="1">
    <source>
        <dbReference type="EMBL" id="RYQ81539.1"/>
    </source>
</evidence>
<protein>
    <submittedName>
        <fullName evidence="1">Uncharacterized protein</fullName>
    </submittedName>
</protein>
<proteinExistence type="predicted"/>
<dbReference type="EMBL" id="SDMP01000021">
    <property type="protein sequence ID" value="RYQ81539.1"/>
    <property type="molecule type" value="Genomic_DNA"/>
</dbReference>
<name>A0A444WVW5_ARAHY</name>
<comment type="caution">
    <text evidence="1">The sequence shown here is derived from an EMBL/GenBank/DDBJ whole genome shotgun (WGS) entry which is preliminary data.</text>
</comment>
<organism evidence="1 2">
    <name type="scientific">Arachis hypogaea</name>
    <name type="common">Peanut</name>
    <dbReference type="NCBI Taxonomy" id="3818"/>
    <lineage>
        <taxon>Eukaryota</taxon>
        <taxon>Viridiplantae</taxon>
        <taxon>Streptophyta</taxon>
        <taxon>Embryophyta</taxon>
        <taxon>Tracheophyta</taxon>
        <taxon>Spermatophyta</taxon>
        <taxon>Magnoliopsida</taxon>
        <taxon>eudicotyledons</taxon>
        <taxon>Gunneridae</taxon>
        <taxon>Pentapetalae</taxon>
        <taxon>rosids</taxon>
        <taxon>fabids</taxon>
        <taxon>Fabales</taxon>
        <taxon>Fabaceae</taxon>
        <taxon>Papilionoideae</taxon>
        <taxon>50 kb inversion clade</taxon>
        <taxon>dalbergioids sensu lato</taxon>
        <taxon>Dalbergieae</taxon>
        <taxon>Pterocarpus clade</taxon>
        <taxon>Arachis</taxon>
    </lineage>
</organism>
<keyword evidence="2" id="KW-1185">Reference proteome</keyword>
<evidence type="ECO:0000313" key="2">
    <source>
        <dbReference type="Proteomes" id="UP000289738"/>
    </source>
</evidence>
<sequence>MKYMFLVTPNDINNKNSCTTSMEGKGEGPTDKKLGLGNVYCKMGEGWTCVITKTEGPDAGKVFLKCGENCSCTIDGETVSKEVNLPPEVEIGSGNQAFCKCGEGWSCVIYKTQGPEAGSGKGFAECAAKCSCSTNSSI</sequence>
<accession>A0A444WVW5</accession>
<dbReference type="Proteomes" id="UP000289738">
    <property type="component" value="Unassembled WGS sequence"/>
</dbReference>